<reference evidence="8 9" key="1">
    <citation type="submission" date="2009-01" db="EMBL/GenBank/DDBJ databases">
        <authorList>
            <person name="Fulton L."/>
            <person name="Clifton S."/>
            <person name="Fulton B."/>
            <person name="Xu J."/>
            <person name="Minx P."/>
            <person name="Pepin K.H."/>
            <person name="Johnson M."/>
            <person name="Bhonagiri V."/>
            <person name="Nash W.E."/>
            <person name="Mardis E.R."/>
            <person name="Wilson R.K."/>
        </authorList>
    </citation>
    <scope>NUCLEOTIDE SEQUENCE [LARGE SCALE GENOMIC DNA]</scope>
    <source>
        <strain evidence="8 9">DSM 5476</strain>
    </source>
</reference>
<dbReference type="PANTHER" id="PTHR33202">
    <property type="entry name" value="ZINC UPTAKE REGULATION PROTEIN"/>
    <property type="match status" value="1"/>
</dbReference>
<sequence>MKYSKQREIILDFVKTNLVHPSANYVYANLKKEHPNLSLGTVYRNLNKLSEHGLIQKIEVADAPDRFDGNVTPHFHAICVKCGQMYDFELDGQMIDLKDSIRGKEISEVVACDFSVKCVCRNCAVRENS</sequence>
<dbReference type="InterPro" id="IPR043135">
    <property type="entry name" value="Fur_C"/>
</dbReference>
<protein>
    <submittedName>
        <fullName evidence="8">Transcriptional regulator, Fur family</fullName>
    </submittedName>
</protein>
<accession>C0EEP4</accession>
<keyword evidence="5" id="KW-0238">DNA-binding</keyword>
<dbReference type="SUPFAM" id="SSF46785">
    <property type="entry name" value="Winged helix' DNA-binding domain"/>
    <property type="match status" value="1"/>
</dbReference>
<evidence type="ECO:0000256" key="7">
    <source>
        <dbReference type="PIRSR" id="PIRSR602481-1"/>
    </source>
</evidence>
<evidence type="ECO:0000256" key="3">
    <source>
        <dbReference type="ARBA" id="ARBA00022833"/>
    </source>
</evidence>
<organism evidence="8 9">
    <name type="scientific">[Clostridium] methylpentosum DSM 5476</name>
    <dbReference type="NCBI Taxonomy" id="537013"/>
    <lineage>
        <taxon>Bacteria</taxon>
        <taxon>Bacillati</taxon>
        <taxon>Bacillota</taxon>
        <taxon>Clostridia</taxon>
        <taxon>Eubacteriales</taxon>
        <taxon>Oscillospiraceae</taxon>
        <taxon>Oscillospiraceae incertae sedis</taxon>
    </lineage>
</organism>
<dbReference type="InterPro" id="IPR036388">
    <property type="entry name" value="WH-like_DNA-bd_sf"/>
</dbReference>
<reference evidence="8 9" key="2">
    <citation type="submission" date="2009-02" db="EMBL/GenBank/DDBJ databases">
        <title>Draft genome sequence of Clostridium methylpentosum (DSM 5476).</title>
        <authorList>
            <person name="Sudarsanam P."/>
            <person name="Ley R."/>
            <person name="Guruge J."/>
            <person name="Turnbaugh P.J."/>
            <person name="Mahowald M."/>
            <person name="Liep D."/>
            <person name="Gordon J."/>
        </authorList>
    </citation>
    <scope>NUCLEOTIDE SEQUENCE [LARGE SCALE GENOMIC DNA]</scope>
    <source>
        <strain evidence="8 9">DSM 5476</strain>
    </source>
</reference>
<dbReference type="AlphaFoldDB" id="C0EEP4"/>
<name>C0EEP4_9FIRM</name>
<evidence type="ECO:0000313" key="9">
    <source>
        <dbReference type="Proteomes" id="UP000003340"/>
    </source>
</evidence>
<feature type="binding site" evidence="7">
    <location>
        <position position="120"/>
    </location>
    <ligand>
        <name>Zn(2+)</name>
        <dbReference type="ChEBI" id="CHEBI:29105"/>
    </ligand>
</feature>
<evidence type="ECO:0000256" key="6">
    <source>
        <dbReference type="ARBA" id="ARBA00023163"/>
    </source>
</evidence>
<dbReference type="eggNOG" id="COG0735">
    <property type="taxonomic scope" value="Bacteria"/>
</dbReference>
<evidence type="ECO:0000256" key="1">
    <source>
        <dbReference type="ARBA" id="ARBA00007957"/>
    </source>
</evidence>
<dbReference type="STRING" id="537013.CLOSTMETH_02333"/>
<dbReference type="GO" id="GO:0045892">
    <property type="term" value="P:negative regulation of DNA-templated transcription"/>
    <property type="evidence" value="ECO:0007669"/>
    <property type="project" value="TreeGrafter"/>
</dbReference>
<dbReference type="PANTHER" id="PTHR33202:SF7">
    <property type="entry name" value="FERRIC UPTAKE REGULATION PROTEIN"/>
    <property type="match status" value="1"/>
</dbReference>
<keyword evidence="9" id="KW-1185">Reference proteome</keyword>
<proteinExistence type="inferred from homology"/>
<keyword evidence="7" id="KW-0479">Metal-binding</keyword>
<comment type="caution">
    <text evidence="8">The sequence shown here is derived from an EMBL/GenBank/DDBJ whole genome shotgun (WGS) entry which is preliminary data.</text>
</comment>
<comment type="cofactor">
    <cofactor evidence="7">
        <name>Zn(2+)</name>
        <dbReference type="ChEBI" id="CHEBI:29105"/>
    </cofactor>
    <text evidence="7">Binds 1 zinc ion per subunit.</text>
</comment>
<feature type="binding site" evidence="7">
    <location>
        <position position="79"/>
    </location>
    <ligand>
        <name>Zn(2+)</name>
        <dbReference type="ChEBI" id="CHEBI:29105"/>
    </ligand>
</feature>
<dbReference type="CDD" id="cd07153">
    <property type="entry name" value="Fur_like"/>
    <property type="match status" value="1"/>
</dbReference>
<dbReference type="Gene3D" id="3.30.1490.190">
    <property type="match status" value="1"/>
</dbReference>
<dbReference type="Proteomes" id="UP000003340">
    <property type="component" value="Unassembled WGS sequence"/>
</dbReference>
<keyword evidence="3 7" id="KW-0862">Zinc</keyword>
<feature type="binding site" evidence="7">
    <location>
        <position position="82"/>
    </location>
    <ligand>
        <name>Zn(2+)</name>
        <dbReference type="ChEBI" id="CHEBI:29105"/>
    </ligand>
</feature>
<dbReference type="InterPro" id="IPR002481">
    <property type="entry name" value="FUR"/>
</dbReference>
<dbReference type="EMBL" id="ACEC01000077">
    <property type="protein sequence ID" value="EEG30013.1"/>
    <property type="molecule type" value="Genomic_DNA"/>
</dbReference>
<keyword evidence="2" id="KW-0678">Repressor</keyword>
<evidence type="ECO:0000313" key="8">
    <source>
        <dbReference type="EMBL" id="EEG30013.1"/>
    </source>
</evidence>
<dbReference type="InterPro" id="IPR036390">
    <property type="entry name" value="WH_DNA-bd_sf"/>
</dbReference>
<dbReference type="GO" id="GO:0000976">
    <property type="term" value="F:transcription cis-regulatory region binding"/>
    <property type="evidence" value="ECO:0007669"/>
    <property type="project" value="TreeGrafter"/>
</dbReference>
<gene>
    <name evidence="8" type="ORF">CLOSTMETH_02333</name>
</gene>
<dbReference type="GO" id="GO:1900376">
    <property type="term" value="P:regulation of secondary metabolite biosynthetic process"/>
    <property type="evidence" value="ECO:0007669"/>
    <property type="project" value="TreeGrafter"/>
</dbReference>
<dbReference type="Pfam" id="PF01475">
    <property type="entry name" value="FUR"/>
    <property type="match status" value="1"/>
</dbReference>
<evidence type="ECO:0000256" key="2">
    <source>
        <dbReference type="ARBA" id="ARBA00022491"/>
    </source>
</evidence>
<keyword evidence="6" id="KW-0804">Transcription</keyword>
<feature type="binding site" evidence="7">
    <location>
        <position position="123"/>
    </location>
    <ligand>
        <name>Zn(2+)</name>
        <dbReference type="ChEBI" id="CHEBI:29105"/>
    </ligand>
</feature>
<dbReference type="Gene3D" id="1.10.10.10">
    <property type="entry name" value="Winged helix-like DNA-binding domain superfamily/Winged helix DNA-binding domain"/>
    <property type="match status" value="1"/>
</dbReference>
<dbReference type="GO" id="GO:0008270">
    <property type="term" value="F:zinc ion binding"/>
    <property type="evidence" value="ECO:0007669"/>
    <property type="project" value="TreeGrafter"/>
</dbReference>
<dbReference type="HOGENOM" id="CLU_096072_4_2_9"/>
<comment type="similarity">
    <text evidence="1">Belongs to the Fur family.</text>
</comment>
<dbReference type="GO" id="GO:0003700">
    <property type="term" value="F:DNA-binding transcription factor activity"/>
    <property type="evidence" value="ECO:0007669"/>
    <property type="project" value="InterPro"/>
</dbReference>
<evidence type="ECO:0000256" key="5">
    <source>
        <dbReference type="ARBA" id="ARBA00023125"/>
    </source>
</evidence>
<keyword evidence="4" id="KW-0805">Transcription regulation</keyword>
<evidence type="ECO:0000256" key="4">
    <source>
        <dbReference type="ARBA" id="ARBA00023015"/>
    </source>
</evidence>